<proteinExistence type="predicted"/>
<reference evidence="1 2" key="1">
    <citation type="submission" date="2016-12" db="EMBL/GenBank/DDBJ databases">
        <title>The genomes of Aspergillus section Nigri reveals drivers in fungal speciation.</title>
        <authorList>
            <consortium name="DOE Joint Genome Institute"/>
            <person name="Vesth T.C."/>
            <person name="Nybo J."/>
            <person name="Theobald S."/>
            <person name="Brandl J."/>
            <person name="Frisvad J.C."/>
            <person name="Nielsen K.F."/>
            <person name="Lyhne E.K."/>
            <person name="Kogle M.E."/>
            <person name="Kuo A."/>
            <person name="Riley R."/>
            <person name="Clum A."/>
            <person name="Nolan M."/>
            <person name="Lipzen A."/>
            <person name="Salamov A."/>
            <person name="Henrissat B."/>
            <person name="Wiebenga A."/>
            <person name="De Vries R.P."/>
            <person name="Grigoriev I.V."/>
            <person name="Mortensen U.H."/>
            <person name="Andersen M.R."/>
            <person name="Baker S.E."/>
        </authorList>
    </citation>
    <scope>NUCLEOTIDE SEQUENCE [LARGE SCALE GENOMIC DNA]</scope>
    <source>
        <strain evidence="1 2">IBT 23096</strain>
    </source>
</reference>
<gene>
    <name evidence="1" type="ORF">P170DRAFT_74557</name>
</gene>
<dbReference type="GeneID" id="36563069"/>
<comment type="caution">
    <text evidence="1">The sequence shown here is derived from an EMBL/GenBank/DDBJ whole genome shotgun (WGS) entry which is preliminary data.</text>
</comment>
<evidence type="ECO:0000313" key="1">
    <source>
        <dbReference type="EMBL" id="PLB43233.1"/>
    </source>
</evidence>
<accession>A0A2I2FRH3</accession>
<dbReference type="Proteomes" id="UP000234275">
    <property type="component" value="Unassembled WGS sequence"/>
</dbReference>
<keyword evidence="2" id="KW-1185">Reference proteome</keyword>
<organism evidence="1 2">
    <name type="scientific">Aspergillus steynii IBT 23096</name>
    <dbReference type="NCBI Taxonomy" id="1392250"/>
    <lineage>
        <taxon>Eukaryota</taxon>
        <taxon>Fungi</taxon>
        <taxon>Dikarya</taxon>
        <taxon>Ascomycota</taxon>
        <taxon>Pezizomycotina</taxon>
        <taxon>Eurotiomycetes</taxon>
        <taxon>Eurotiomycetidae</taxon>
        <taxon>Eurotiales</taxon>
        <taxon>Aspergillaceae</taxon>
        <taxon>Aspergillus</taxon>
        <taxon>Aspergillus subgen. Circumdati</taxon>
    </lineage>
</organism>
<dbReference type="AlphaFoldDB" id="A0A2I2FRH3"/>
<dbReference type="RefSeq" id="XP_024698535.1">
    <property type="nucleotide sequence ID" value="XM_024855363.1"/>
</dbReference>
<sequence length="108" mass="12047">MLDDVGQAVEPINWRAWPMRLFAASSPSRSPPNLHLPPLPAHPSCCAWTLSRHLPCTCIPLCFSSSLGCSRSLAFLCCLPSSPVSITVDFRPWLETLRFTEFTGFEIR</sequence>
<dbReference type="VEuPathDB" id="FungiDB:P170DRAFT_74557"/>
<name>A0A2I2FRH3_9EURO</name>
<dbReference type="EMBL" id="MSFO01000011">
    <property type="protein sequence ID" value="PLB43233.1"/>
    <property type="molecule type" value="Genomic_DNA"/>
</dbReference>
<evidence type="ECO:0000313" key="2">
    <source>
        <dbReference type="Proteomes" id="UP000234275"/>
    </source>
</evidence>
<protein>
    <submittedName>
        <fullName evidence="1">Uncharacterized protein</fullName>
    </submittedName>
</protein>